<reference evidence="1" key="1">
    <citation type="submission" date="2020-10" db="EMBL/GenBank/DDBJ databases">
        <title>Diversity and distribution of actinomycetes associated with coral in the coast of Hainan.</title>
        <authorList>
            <person name="Li F."/>
        </authorList>
    </citation>
    <scope>NUCLEOTIDE SEQUENCE</scope>
    <source>
        <strain evidence="1">HNM0983</strain>
    </source>
</reference>
<evidence type="ECO:0000313" key="2">
    <source>
        <dbReference type="Proteomes" id="UP000598360"/>
    </source>
</evidence>
<sequence>MNVPPQRPGSGLPEALAEYGRLAARLPETDPAAADRLRARLAELDELIDRQVGSLPEGATGPGDDAA</sequence>
<dbReference type="AlphaFoldDB" id="A0A929BAK0"/>
<comment type="caution">
    <text evidence="1">The sequence shown here is derived from an EMBL/GenBank/DDBJ whole genome shotgun (WGS) entry which is preliminary data.</text>
</comment>
<name>A0A929BAK0_9PSEU</name>
<gene>
    <name evidence="1" type="ORF">IQ251_12300</name>
</gene>
<proteinExistence type="predicted"/>
<keyword evidence="2" id="KW-1185">Reference proteome</keyword>
<accession>A0A929BAK0</accession>
<organism evidence="1 2">
    <name type="scientific">Saccharopolyspora montiporae</name>
    <dbReference type="NCBI Taxonomy" id="2781240"/>
    <lineage>
        <taxon>Bacteria</taxon>
        <taxon>Bacillati</taxon>
        <taxon>Actinomycetota</taxon>
        <taxon>Actinomycetes</taxon>
        <taxon>Pseudonocardiales</taxon>
        <taxon>Pseudonocardiaceae</taxon>
        <taxon>Saccharopolyspora</taxon>
    </lineage>
</organism>
<dbReference type="EMBL" id="JADEYC010000019">
    <property type="protein sequence ID" value="MBE9375225.1"/>
    <property type="molecule type" value="Genomic_DNA"/>
</dbReference>
<dbReference type="Proteomes" id="UP000598360">
    <property type="component" value="Unassembled WGS sequence"/>
</dbReference>
<protein>
    <submittedName>
        <fullName evidence="1">Uncharacterized protein</fullName>
    </submittedName>
</protein>
<evidence type="ECO:0000313" key="1">
    <source>
        <dbReference type="EMBL" id="MBE9375225.1"/>
    </source>
</evidence>
<dbReference type="RefSeq" id="WP_193928671.1">
    <property type="nucleotide sequence ID" value="NZ_JADEYC010000019.1"/>
</dbReference>